<dbReference type="AlphaFoldDB" id="A0A841N654"/>
<evidence type="ECO:0000313" key="2">
    <source>
        <dbReference type="Proteomes" id="UP000589738"/>
    </source>
</evidence>
<proteinExistence type="predicted"/>
<protein>
    <submittedName>
        <fullName evidence="1">Uncharacterized protein</fullName>
    </submittedName>
</protein>
<organism evidence="1 2">
    <name type="scientific">Chryseobacterium shigense</name>
    <dbReference type="NCBI Taxonomy" id="297244"/>
    <lineage>
        <taxon>Bacteria</taxon>
        <taxon>Pseudomonadati</taxon>
        <taxon>Bacteroidota</taxon>
        <taxon>Flavobacteriia</taxon>
        <taxon>Flavobacteriales</taxon>
        <taxon>Weeksellaceae</taxon>
        <taxon>Chryseobacterium group</taxon>
        <taxon>Chryseobacterium</taxon>
    </lineage>
</organism>
<reference evidence="1 2" key="1">
    <citation type="submission" date="2020-08" db="EMBL/GenBank/DDBJ databases">
        <title>Functional genomics of gut bacteria from endangered species of beetles.</title>
        <authorList>
            <person name="Carlos-Shanley C."/>
        </authorList>
    </citation>
    <scope>NUCLEOTIDE SEQUENCE [LARGE SCALE GENOMIC DNA]</scope>
    <source>
        <strain evidence="1 2">S00136</strain>
    </source>
</reference>
<keyword evidence="2" id="KW-1185">Reference proteome</keyword>
<dbReference type="RefSeq" id="WP_184158576.1">
    <property type="nucleotide sequence ID" value="NZ_JACHLC010000001.1"/>
</dbReference>
<name>A0A841N654_9FLAO</name>
<sequence>MKTRLWLCISKSVESDFNHLVYDDIDLDIGDILDYNDYYTDLDEVAVKAFAFLKLSLGNYKVIKIWYSIEDRNEKVRNILLQAL</sequence>
<comment type="caution">
    <text evidence="1">The sequence shown here is derived from an EMBL/GenBank/DDBJ whole genome shotgun (WGS) entry which is preliminary data.</text>
</comment>
<accession>A0A841N654</accession>
<gene>
    <name evidence="1" type="ORF">HNP36_001656</name>
</gene>
<evidence type="ECO:0000313" key="1">
    <source>
        <dbReference type="EMBL" id="MBB6370603.1"/>
    </source>
</evidence>
<dbReference type="Proteomes" id="UP000589738">
    <property type="component" value="Unassembled WGS sequence"/>
</dbReference>
<dbReference type="EMBL" id="JACHLC010000001">
    <property type="protein sequence ID" value="MBB6370603.1"/>
    <property type="molecule type" value="Genomic_DNA"/>
</dbReference>